<sequence>MATYPEMNNNGVSYEYHQHNQEAAEGAYHHPGTPRHGNRAPRTMVENVRDEGVYDPHHDHQMEAGETFQGSDDELQFGSGGLGEVERITQLAEQKLQEVLEAKRDITLGLHESLVLFLQEADQIHHELVQISSAVSTEATRIQQLQPQIQTATRSISAATNGGGVAYNNGE</sequence>
<dbReference type="EMBL" id="CAICTM010000574">
    <property type="protein sequence ID" value="CAB9513159.1"/>
    <property type="molecule type" value="Genomic_DNA"/>
</dbReference>
<keyword evidence="2" id="KW-1185">Reference proteome</keyword>
<accession>A0A9N8E3B4</accession>
<reference evidence="1" key="1">
    <citation type="submission" date="2020-06" db="EMBL/GenBank/DDBJ databases">
        <authorList>
            <consortium name="Plant Systems Biology data submission"/>
        </authorList>
    </citation>
    <scope>NUCLEOTIDE SEQUENCE</scope>
    <source>
        <strain evidence="1">D6</strain>
    </source>
</reference>
<gene>
    <name evidence="1" type="ORF">SEMRO_575_G169300.1</name>
</gene>
<dbReference type="Proteomes" id="UP001153069">
    <property type="component" value="Unassembled WGS sequence"/>
</dbReference>
<dbReference type="AlphaFoldDB" id="A0A9N8E3B4"/>
<evidence type="ECO:0000313" key="1">
    <source>
        <dbReference type="EMBL" id="CAB9513159.1"/>
    </source>
</evidence>
<protein>
    <submittedName>
        <fullName evidence="1">Uncharacterized protein</fullName>
    </submittedName>
</protein>
<comment type="caution">
    <text evidence="1">The sequence shown here is derived from an EMBL/GenBank/DDBJ whole genome shotgun (WGS) entry which is preliminary data.</text>
</comment>
<name>A0A9N8E3B4_9STRA</name>
<proteinExistence type="predicted"/>
<evidence type="ECO:0000313" key="2">
    <source>
        <dbReference type="Proteomes" id="UP001153069"/>
    </source>
</evidence>
<organism evidence="1 2">
    <name type="scientific">Seminavis robusta</name>
    <dbReference type="NCBI Taxonomy" id="568900"/>
    <lineage>
        <taxon>Eukaryota</taxon>
        <taxon>Sar</taxon>
        <taxon>Stramenopiles</taxon>
        <taxon>Ochrophyta</taxon>
        <taxon>Bacillariophyta</taxon>
        <taxon>Bacillariophyceae</taxon>
        <taxon>Bacillariophycidae</taxon>
        <taxon>Naviculales</taxon>
        <taxon>Naviculaceae</taxon>
        <taxon>Seminavis</taxon>
    </lineage>
</organism>